<dbReference type="InterPro" id="IPR010980">
    <property type="entry name" value="Cyt_c/b562"/>
</dbReference>
<sequence length="158" mass="16385">MKKFIACTVLGVAALSVATTAAAQSSIEDAIKFRQAGYAFMAWNMGKIKAQVVDGAVPYNKDQVAAAANAIAAIANSGMGALYPAGSDQGTGYNPTRLKSEFFQNMQEVGQIATNFNAAANELASVAAGGDQNAIKAAFGKVGETCKACHDKFRAPQR</sequence>
<evidence type="ECO:0000256" key="5">
    <source>
        <dbReference type="ARBA" id="ARBA00023004"/>
    </source>
</evidence>
<dbReference type="PIRSF" id="PIRSF000027">
    <property type="entry name" value="Cytc_c_prime"/>
    <property type="match status" value="1"/>
</dbReference>
<keyword evidence="2 7" id="KW-0349">Heme</keyword>
<evidence type="ECO:0000256" key="6">
    <source>
        <dbReference type="PIRSR" id="PIRSR000027-1"/>
    </source>
</evidence>
<evidence type="ECO:0000313" key="10">
    <source>
        <dbReference type="Proteomes" id="UP000308430"/>
    </source>
</evidence>
<dbReference type="GO" id="GO:0022900">
    <property type="term" value="P:electron transport chain"/>
    <property type="evidence" value="ECO:0007669"/>
    <property type="project" value="InterPro"/>
</dbReference>
<keyword evidence="5 6" id="KW-0408">Iron</keyword>
<dbReference type="RefSeq" id="WP_136348255.1">
    <property type="nucleotide sequence ID" value="NZ_SSOC01000004.1"/>
</dbReference>
<keyword evidence="8" id="KW-0732">Signal</keyword>
<dbReference type="GO" id="GO:0020037">
    <property type="term" value="F:heme binding"/>
    <property type="evidence" value="ECO:0007669"/>
    <property type="project" value="InterPro"/>
</dbReference>
<accession>A0A4S4AY21</accession>
<dbReference type="GO" id="GO:0042597">
    <property type="term" value="C:periplasmic space"/>
    <property type="evidence" value="ECO:0007669"/>
    <property type="project" value="InterPro"/>
</dbReference>
<keyword evidence="1" id="KW-0813">Transport</keyword>
<dbReference type="EMBL" id="SSOC01000004">
    <property type="protein sequence ID" value="THF64536.1"/>
    <property type="molecule type" value="Genomic_DNA"/>
</dbReference>
<name>A0A4S4AY21_9RHOO</name>
<evidence type="ECO:0000256" key="7">
    <source>
        <dbReference type="PIRSR" id="PIRSR000027-2"/>
    </source>
</evidence>
<gene>
    <name evidence="9" type="ORF">E6C76_10755</name>
</gene>
<dbReference type="PRINTS" id="PR00608">
    <property type="entry name" value="CYTCHROMECII"/>
</dbReference>
<protein>
    <submittedName>
        <fullName evidence="9">Cytochrome c</fullName>
    </submittedName>
</protein>
<dbReference type="InterPro" id="IPR012127">
    <property type="entry name" value="Cyt_c_prime"/>
</dbReference>
<comment type="PTM">
    <text evidence="7">Binds 1 heme group per subunit.</text>
</comment>
<evidence type="ECO:0000256" key="1">
    <source>
        <dbReference type="ARBA" id="ARBA00022448"/>
    </source>
</evidence>
<dbReference type="Gene3D" id="1.20.120.10">
    <property type="entry name" value="Cytochrome c/b562"/>
    <property type="match status" value="1"/>
</dbReference>
<feature type="binding site" description="axial binding residue" evidence="6">
    <location>
        <position position="150"/>
    </location>
    <ligand>
        <name>heme c</name>
        <dbReference type="ChEBI" id="CHEBI:61717"/>
    </ligand>
    <ligandPart>
        <name>Fe</name>
        <dbReference type="ChEBI" id="CHEBI:18248"/>
    </ligandPart>
</feature>
<dbReference type="GO" id="GO:0009055">
    <property type="term" value="F:electron transfer activity"/>
    <property type="evidence" value="ECO:0007669"/>
    <property type="project" value="InterPro"/>
</dbReference>
<organism evidence="9 10">
    <name type="scientific">Pseudothauera nasutitermitis</name>
    <dbReference type="NCBI Taxonomy" id="2565930"/>
    <lineage>
        <taxon>Bacteria</taxon>
        <taxon>Pseudomonadati</taxon>
        <taxon>Pseudomonadota</taxon>
        <taxon>Betaproteobacteria</taxon>
        <taxon>Rhodocyclales</taxon>
        <taxon>Zoogloeaceae</taxon>
        <taxon>Pseudothauera</taxon>
    </lineage>
</organism>
<keyword evidence="4" id="KW-0249">Electron transport</keyword>
<dbReference type="AlphaFoldDB" id="A0A4S4AY21"/>
<keyword evidence="10" id="KW-1185">Reference proteome</keyword>
<dbReference type="OrthoDB" id="5520910at2"/>
<dbReference type="Pfam" id="PF01322">
    <property type="entry name" value="Cytochrom_C_2"/>
    <property type="match status" value="1"/>
</dbReference>
<feature type="binding site" description="covalent" evidence="7">
    <location>
        <position position="149"/>
    </location>
    <ligand>
        <name>heme c</name>
        <dbReference type="ChEBI" id="CHEBI:61717"/>
    </ligand>
</feature>
<dbReference type="Proteomes" id="UP000308430">
    <property type="component" value="Unassembled WGS sequence"/>
</dbReference>
<dbReference type="GO" id="GO:0005506">
    <property type="term" value="F:iron ion binding"/>
    <property type="evidence" value="ECO:0007669"/>
    <property type="project" value="InterPro"/>
</dbReference>
<evidence type="ECO:0000256" key="4">
    <source>
        <dbReference type="ARBA" id="ARBA00022982"/>
    </source>
</evidence>
<evidence type="ECO:0000313" key="9">
    <source>
        <dbReference type="EMBL" id="THF64536.1"/>
    </source>
</evidence>
<feature type="chain" id="PRO_5020973137" evidence="8">
    <location>
        <begin position="24"/>
        <end position="158"/>
    </location>
</feature>
<feature type="signal peptide" evidence="8">
    <location>
        <begin position="1"/>
        <end position="23"/>
    </location>
</feature>
<evidence type="ECO:0000256" key="2">
    <source>
        <dbReference type="ARBA" id="ARBA00022617"/>
    </source>
</evidence>
<evidence type="ECO:0000256" key="3">
    <source>
        <dbReference type="ARBA" id="ARBA00022723"/>
    </source>
</evidence>
<proteinExistence type="predicted"/>
<evidence type="ECO:0000256" key="8">
    <source>
        <dbReference type="SAM" id="SignalP"/>
    </source>
</evidence>
<feature type="binding site" description="covalent" evidence="7">
    <location>
        <position position="146"/>
    </location>
    <ligand>
        <name>heme c</name>
        <dbReference type="ChEBI" id="CHEBI:61717"/>
    </ligand>
</feature>
<dbReference type="SUPFAM" id="SSF47175">
    <property type="entry name" value="Cytochromes"/>
    <property type="match status" value="1"/>
</dbReference>
<dbReference type="InterPro" id="IPR015984">
    <property type="entry name" value="Cyt_c_prime_subgr"/>
</dbReference>
<dbReference type="InterPro" id="IPR002321">
    <property type="entry name" value="Cyt_c_II"/>
</dbReference>
<keyword evidence="3 6" id="KW-0479">Metal-binding</keyword>
<dbReference type="PROSITE" id="PS51009">
    <property type="entry name" value="CYTCII"/>
    <property type="match status" value="1"/>
</dbReference>
<comment type="caution">
    <text evidence="9">The sequence shown here is derived from an EMBL/GenBank/DDBJ whole genome shotgun (WGS) entry which is preliminary data.</text>
</comment>
<reference evidence="9 10" key="1">
    <citation type="submission" date="2019-04" db="EMBL/GenBank/DDBJ databases">
        <title>Azoarcus nasutitermitis sp. nov. isolated from termite nest.</title>
        <authorList>
            <person name="Lin S.-Y."/>
            <person name="Hameed A."/>
            <person name="Hsu Y.-H."/>
            <person name="Young C.-C."/>
        </authorList>
    </citation>
    <scope>NUCLEOTIDE SEQUENCE [LARGE SCALE GENOMIC DNA]</scope>
    <source>
        <strain evidence="9 10">CC-YHH838</strain>
    </source>
</reference>